<dbReference type="EC" id="3.1.1.5" evidence="2 9"/>
<feature type="domain" description="PLA2c" evidence="10">
    <location>
        <begin position="1"/>
        <end position="161"/>
    </location>
</feature>
<evidence type="ECO:0000256" key="5">
    <source>
        <dbReference type="ARBA" id="ARBA00022963"/>
    </source>
</evidence>
<dbReference type="GO" id="GO:0046475">
    <property type="term" value="P:glycerophospholipid catabolic process"/>
    <property type="evidence" value="ECO:0007669"/>
    <property type="project" value="TreeGrafter"/>
</dbReference>
<evidence type="ECO:0000256" key="8">
    <source>
        <dbReference type="PROSITE-ProRule" id="PRU00555"/>
    </source>
</evidence>
<evidence type="ECO:0000313" key="11">
    <source>
        <dbReference type="EMBL" id="EJF58748.1"/>
    </source>
</evidence>
<dbReference type="HOGENOM" id="CLU_1478493_0_0_1"/>
<accession>R7SS35</accession>
<evidence type="ECO:0000256" key="4">
    <source>
        <dbReference type="ARBA" id="ARBA00022801"/>
    </source>
</evidence>
<dbReference type="InterPro" id="IPR016035">
    <property type="entry name" value="Acyl_Trfase/lysoPLipase"/>
</dbReference>
<dbReference type="PANTHER" id="PTHR10728:SF33">
    <property type="entry name" value="LYSOPHOSPHOLIPASE 1-RELATED"/>
    <property type="match status" value="1"/>
</dbReference>
<evidence type="ECO:0000313" key="12">
    <source>
        <dbReference type="Proteomes" id="UP000053319"/>
    </source>
</evidence>
<dbReference type="Proteomes" id="UP000053319">
    <property type="component" value="Unassembled WGS sequence"/>
</dbReference>
<comment type="similarity">
    <text evidence="1 9">Belongs to the lysophospholipase family.</text>
</comment>
<evidence type="ECO:0000256" key="3">
    <source>
        <dbReference type="ARBA" id="ARBA00022729"/>
    </source>
</evidence>
<dbReference type="Gene3D" id="3.40.1090.10">
    <property type="entry name" value="Cytosolic phospholipase A2 catalytic domain"/>
    <property type="match status" value="1"/>
</dbReference>
<dbReference type="PANTHER" id="PTHR10728">
    <property type="entry name" value="CYTOSOLIC PHOSPHOLIPASE A2"/>
    <property type="match status" value="1"/>
</dbReference>
<dbReference type="PROSITE" id="PS51210">
    <property type="entry name" value="PLA2C"/>
    <property type="match status" value="1"/>
</dbReference>
<evidence type="ECO:0000256" key="6">
    <source>
        <dbReference type="ARBA" id="ARBA00023098"/>
    </source>
</evidence>
<dbReference type="InterPro" id="IPR002642">
    <property type="entry name" value="LysoPLipase_cat_dom"/>
</dbReference>
<dbReference type="SUPFAM" id="SSF52151">
    <property type="entry name" value="FabD/lysophospholipase-like"/>
    <property type="match status" value="1"/>
</dbReference>
<reference evidence="11 12" key="1">
    <citation type="journal article" date="2012" name="Science">
        <title>The Paleozoic origin of enzymatic lignin decomposition reconstructed from 31 fungal genomes.</title>
        <authorList>
            <person name="Floudas D."/>
            <person name="Binder M."/>
            <person name="Riley R."/>
            <person name="Barry K."/>
            <person name="Blanchette R.A."/>
            <person name="Henrissat B."/>
            <person name="Martinez A.T."/>
            <person name="Otillar R."/>
            <person name="Spatafora J.W."/>
            <person name="Yadav J.S."/>
            <person name="Aerts A."/>
            <person name="Benoit I."/>
            <person name="Boyd A."/>
            <person name="Carlson A."/>
            <person name="Copeland A."/>
            <person name="Coutinho P.M."/>
            <person name="de Vries R.P."/>
            <person name="Ferreira P."/>
            <person name="Findley K."/>
            <person name="Foster B."/>
            <person name="Gaskell J."/>
            <person name="Glotzer D."/>
            <person name="Gorecki P."/>
            <person name="Heitman J."/>
            <person name="Hesse C."/>
            <person name="Hori C."/>
            <person name="Igarashi K."/>
            <person name="Jurgens J.A."/>
            <person name="Kallen N."/>
            <person name="Kersten P."/>
            <person name="Kohler A."/>
            <person name="Kuees U."/>
            <person name="Kumar T.K.A."/>
            <person name="Kuo A."/>
            <person name="LaButti K."/>
            <person name="Larrondo L.F."/>
            <person name="Lindquist E."/>
            <person name="Ling A."/>
            <person name="Lombard V."/>
            <person name="Lucas S."/>
            <person name="Lundell T."/>
            <person name="Martin R."/>
            <person name="McLaughlin D.J."/>
            <person name="Morgenstern I."/>
            <person name="Morin E."/>
            <person name="Murat C."/>
            <person name="Nagy L.G."/>
            <person name="Nolan M."/>
            <person name="Ohm R.A."/>
            <person name="Patyshakuliyeva A."/>
            <person name="Rokas A."/>
            <person name="Ruiz-Duenas F.J."/>
            <person name="Sabat G."/>
            <person name="Salamov A."/>
            <person name="Samejima M."/>
            <person name="Schmutz J."/>
            <person name="Slot J.C."/>
            <person name="St John F."/>
            <person name="Stenlid J."/>
            <person name="Sun H."/>
            <person name="Sun S."/>
            <person name="Syed K."/>
            <person name="Tsang A."/>
            <person name="Wiebenga A."/>
            <person name="Young D."/>
            <person name="Pisabarro A."/>
            <person name="Eastwood D.C."/>
            <person name="Martin F."/>
            <person name="Cullen D."/>
            <person name="Grigoriev I.V."/>
            <person name="Hibbett D.S."/>
        </authorList>
    </citation>
    <scope>NUCLEOTIDE SEQUENCE [LARGE SCALE GENOMIC DNA]</scope>
    <source>
        <strain evidence="11 12">LYAD-421 SS1</strain>
    </source>
</reference>
<comment type="catalytic activity">
    <reaction evidence="9">
        <text>a 1-acyl-sn-glycero-3-phosphocholine + H2O = sn-glycerol 3-phosphocholine + a fatty acid + H(+)</text>
        <dbReference type="Rhea" id="RHEA:15177"/>
        <dbReference type="ChEBI" id="CHEBI:15377"/>
        <dbReference type="ChEBI" id="CHEBI:15378"/>
        <dbReference type="ChEBI" id="CHEBI:16870"/>
        <dbReference type="ChEBI" id="CHEBI:28868"/>
        <dbReference type="ChEBI" id="CHEBI:58168"/>
        <dbReference type="EC" id="3.1.1.5"/>
    </reaction>
</comment>
<name>R7SS35_DICSQ</name>
<evidence type="ECO:0000256" key="2">
    <source>
        <dbReference type="ARBA" id="ARBA00013274"/>
    </source>
</evidence>
<dbReference type="GO" id="GO:0004622">
    <property type="term" value="F:phosphatidylcholine lysophospholipase activity"/>
    <property type="evidence" value="ECO:0007669"/>
    <property type="project" value="UniProtKB-EC"/>
</dbReference>
<evidence type="ECO:0000256" key="7">
    <source>
        <dbReference type="ARBA" id="ARBA00023180"/>
    </source>
</evidence>
<evidence type="ECO:0000256" key="9">
    <source>
        <dbReference type="RuleBase" id="RU362103"/>
    </source>
</evidence>
<keyword evidence="3" id="KW-0732">Signal</keyword>
<keyword evidence="7" id="KW-0325">Glycoprotein</keyword>
<feature type="non-terminal residue" evidence="11">
    <location>
        <position position="161"/>
    </location>
</feature>
<evidence type="ECO:0000259" key="10">
    <source>
        <dbReference type="PROSITE" id="PS51210"/>
    </source>
</evidence>
<keyword evidence="4 8" id="KW-0378">Hydrolase</keyword>
<dbReference type="KEGG" id="dsq:DICSQDRAFT_66393"/>
<dbReference type="GeneID" id="18843452"/>
<protein>
    <recommendedName>
        <fullName evidence="2 9">Lysophospholipase</fullName>
        <ecNumber evidence="2 9">3.1.1.5</ecNumber>
    </recommendedName>
</protein>
<keyword evidence="6 8" id="KW-0443">Lipid metabolism</keyword>
<dbReference type="RefSeq" id="XP_007368581.1">
    <property type="nucleotide sequence ID" value="XM_007368519.1"/>
</dbReference>
<dbReference type="Pfam" id="PF01735">
    <property type="entry name" value="PLA2_B"/>
    <property type="match status" value="1"/>
</dbReference>
<organism evidence="11 12">
    <name type="scientific">Dichomitus squalens (strain LYAD-421)</name>
    <name type="common">Western red white-rot fungus</name>
    <dbReference type="NCBI Taxonomy" id="732165"/>
    <lineage>
        <taxon>Eukaryota</taxon>
        <taxon>Fungi</taxon>
        <taxon>Dikarya</taxon>
        <taxon>Basidiomycota</taxon>
        <taxon>Agaricomycotina</taxon>
        <taxon>Agaricomycetes</taxon>
        <taxon>Polyporales</taxon>
        <taxon>Polyporaceae</taxon>
        <taxon>Dichomitus</taxon>
    </lineage>
</organism>
<keyword evidence="5 8" id="KW-0442">Lipid degradation</keyword>
<proteinExistence type="inferred from homology"/>
<dbReference type="GO" id="GO:0005829">
    <property type="term" value="C:cytosol"/>
    <property type="evidence" value="ECO:0007669"/>
    <property type="project" value="TreeGrafter"/>
</dbReference>
<dbReference type="AlphaFoldDB" id="R7SS35"/>
<evidence type="ECO:0000256" key="1">
    <source>
        <dbReference type="ARBA" id="ARBA00008780"/>
    </source>
</evidence>
<dbReference type="EMBL" id="JH719432">
    <property type="protein sequence ID" value="EJF58748.1"/>
    <property type="molecule type" value="Genomic_DNA"/>
</dbReference>
<sequence length="161" mass="17028">LQPLLVLARGVDTIIAIDAPADTSDNFAAGLDLISTQARVQLFPGTYFFPPVPNTTDVYLSQNLTRRPTFFGCNSSAASDEPFVIYIANGGPPLGQAPVTNTPTFQLEYSNGELGAMLDQTFGMATGPEKDPDWPACLACAMVCSVRALVLARVADTESGP</sequence>
<dbReference type="GO" id="GO:0004623">
    <property type="term" value="F:phospholipase A2 activity"/>
    <property type="evidence" value="ECO:0007669"/>
    <property type="project" value="TreeGrafter"/>
</dbReference>
<gene>
    <name evidence="11" type="ORF">DICSQDRAFT_66393</name>
</gene>